<dbReference type="Proteomes" id="UP000177905">
    <property type="component" value="Unassembled WGS sequence"/>
</dbReference>
<dbReference type="PANTHER" id="PTHR35530:SF1">
    <property type="entry name" value="2-HYDROXYMUCONATE TAUTOMERASE"/>
    <property type="match status" value="1"/>
</dbReference>
<feature type="active site" description="Proton acceptor; via imino nitrogen" evidence="3">
    <location>
        <position position="2"/>
    </location>
</feature>
<evidence type="ECO:0000313" key="7">
    <source>
        <dbReference type="Proteomes" id="UP000177905"/>
    </source>
</evidence>
<evidence type="ECO:0000313" key="6">
    <source>
        <dbReference type="EMBL" id="OGC13359.1"/>
    </source>
</evidence>
<sequence>MPIINIQMWPGRDKEAKKRLIDSVTEAVSSSICCPKEAVQIIIEDIPKENWGINGKQAE</sequence>
<evidence type="ECO:0000256" key="1">
    <source>
        <dbReference type="ARBA" id="ARBA00006723"/>
    </source>
</evidence>
<evidence type="ECO:0000256" key="4">
    <source>
        <dbReference type="RuleBase" id="RU362032"/>
    </source>
</evidence>
<keyword evidence="2 4" id="KW-0413">Isomerase</keyword>
<dbReference type="InterPro" id="IPR018191">
    <property type="entry name" value="4-OT"/>
</dbReference>
<dbReference type="NCBIfam" id="TIGR00013">
    <property type="entry name" value="taut"/>
    <property type="match status" value="1"/>
</dbReference>
<evidence type="ECO:0000256" key="3">
    <source>
        <dbReference type="PIRSR" id="PIRSR618191-1"/>
    </source>
</evidence>
<name>A0A1F4RYX5_UNCSA</name>
<dbReference type="InterPro" id="IPR014347">
    <property type="entry name" value="Tautomerase/MIF_sf"/>
</dbReference>
<evidence type="ECO:0000256" key="2">
    <source>
        <dbReference type="ARBA" id="ARBA00023235"/>
    </source>
</evidence>
<dbReference type="InterPro" id="IPR004370">
    <property type="entry name" value="4-OT-like_dom"/>
</dbReference>
<protein>
    <recommendedName>
        <fullName evidence="4">Tautomerase</fullName>
        <ecNumber evidence="4">5.3.2.-</ecNumber>
    </recommendedName>
</protein>
<gene>
    <name evidence="6" type="ORF">A2290_02520</name>
</gene>
<proteinExistence type="inferred from homology"/>
<dbReference type="SUPFAM" id="SSF55331">
    <property type="entry name" value="Tautomerase/MIF"/>
    <property type="match status" value="1"/>
</dbReference>
<dbReference type="PANTHER" id="PTHR35530">
    <property type="entry name" value="TAUTOMERASE-RELATED"/>
    <property type="match status" value="1"/>
</dbReference>
<comment type="similarity">
    <text evidence="1 4">Belongs to the 4-oxalocrotonate tautomerase family.</text>
</comment>
<dbReference type="EC" id="5.3.2.-" evidence="4"/>
<accession>A0A1F4RYX5</accession>
<feature type="domain" description="4-oxalocrotonate tautomerase-like" evidence="5">
    <location>
        <begin position="2"/>
        <end position="56"/>
    </location>
</feature>
<comment type="caution">
    <text evidence="6">The sequence shown here is derived from an EMBL/GenBank/DDBJ whole genome shotgun (WGS) entry which is preliminary data.</text>
</comment>
<dbReference type="Gene3D" id="3.30.429.10">
    <property type="entry name" value="Macrophage Migration Inhibitory Factor"/>
    <property type="match status" value="1"/>
</dbReference>
<evidence type="ECO:0000259" key="5">
    <source>
        <dbReference type="Pfam" id="PF01361"/>
    </source>
</evidence>
<organism evidence="6 7">
    <name type="scientific">candidate division WOR-1 bacterium RIFOXYB2_FULL_36_35</name>
    <dbReference type="NCBI Taxonomy" id="1802578"/>
    <lineage>
        <taxon>Bacteria</taxon>
        <taxon>Bacillati</taxon>
        <taxon>Saganbacteria</taxon>
    </lineage>
</organism>
<dbReference type="AlphaFoldDB" id="A0A1F4RYX5"/>
<dbReference type="GO" id="GO:0016853">
    <property type="term" value="F:isomerase activity"/>
    <property type="evidence" value="ECO:0007669"/>
    <property type="project" value="UniProtKB-UniRule"/>
</dbReference>
<dbReference type="EMBL" id="MEUA01000057">
    <property type="protein sequence ID" value="OGC13359.1"/>
    <property type="molecule type" value="Genomic_DNA"/>
</dbReference>
<dbReference type="Pfam" id="PF01361">
    <property type="entry name" value="Tautomerase"/>
    <property type="match status" value="1"/>
</dbReference>
<reference evidence="6 7" key="1">
    <citation type="journal article" date="2016" name="Nat. Commun.">
        <title>Thousands of microbial genomes shed light on interconnected biogeochemical processes in an aquifer system.</title>
        <authorList>
            <person name="Anantharaman K."/>
            <person name="Brown C.T."/>
            <person name="Hug L.A."/>
            <person name="Sharon I."/>
            <person name="Castelle C.J."/>
            <person name="Probst A.J."/>
            <person name="Thomas B.C."/>
            <person name="Singh A."/>
            <person name="Wilkins M.J."/>
            <person name="Karaoz U."/>
            <person name="Brodie E.L."/>
            <person name="Williams K.H."/>
            <person name="Hubbard S.S."/>
            <person name="Banfield J.F."/>
        </authorList>
    </citation>
    <scope>NUCLEOTIDE SEQUENCE [LARGE SCALE GENOMIC DNA]</scope>
</reference>